<dbReference type="RefSeq" id="WP_394488293.1">
    <property type="nucleotide sequence ID" value="NZ_JBIGIA010000007.1"/>
</dbReference>
<organism evidence="1 2">
    <name type="scientific">Pelomonas nitida</name>
    <dbReference type="NCBI Taxonomy" id="3299027"/>
    <lineage>
        <taxon>Bacteria</taxon>
        <taxon>Pseudomonadati</taxon>
        <taxon>Pseudomonadota</taxon>
        <taxon>Betaproteobacteria</taxon>
        <taxon>Burkholderiales</taxon>
        <taxon>Sphaerotilaceae</taxon>
        <taxon>Roseateles</taxon>
    </lineage>
</organism>
<accession>A0ABW7G667</accession>
<dbReference type="EMBL" id="JBIGIA010000007">
    <property type="protein sequence ID" value="MFG6457435.1"/>
    <property type="molecule type" value="Genomic_DNA"/>
</dbReference>
<dbReference type="Proteomes" id="UP001606305">
    <property type="component" value="Unassembled WGS sequence"/>
</dbReference>
<proteinExistence type="predicted"/>
<keyword evidence="2" id="KW-1185">Reference proteome</keyword>
<evidence type="ECO:0000313" key="2">
    <source>
        <dbReference type="Proteomes" id="UP001606305"/>
    </source>
</evidence>
<protein>
    <recommendedName>
        <fullName evidence="3">RNA polymerase sigma-70 region 4 domain-containing protein</fullName>
    </recommendedName>
</protein>
<reference evidence="1 2" key="1">
    <citation type="submission" date="2024-09" db="EMBL/GenBank/DDBJ databases">
        <title>Novel species of the genus Pelomonas and Roseateles isolated from streams.</title>
        <authorList>
            <person name="Lu H."/>
        </authorList>
    </citation>
    <scope>NUCLEOTIDE SEQUENCE [LARGE SCALE GENOMIC DNA]</scope>
    <source>
        <strain evidence="1 2">BYS96W</strain>
    </source>
</reference>
<dbReference type="InterPro" id="IPR013324">
    <property type="entry name" value="RNA_pol_sigma_r3/r4-like"/>
</dbReference>
<comment type="caution">
    <text evidence="1">The sequence shown here is derived from an EMBL/GenBank/DDBJ whole genome shotgun (WGS) entry which is preliminary data.</text>
</comment>
<gene>
    <name evidence="1" type="ORF">ACG00X_11380</name>
</gene>
<evidence type="ECO:0000313" key="1">
    <source>
        <dbReference type="EMBL" id="MFG6457435.1"/>
    </source>
</evidence>
<name>A0ABW7G667_9BURK</name>
<sequence>MHRGYTESGLTMTAMAAELGLTVARVSQLIARVERRLAEAGAAAADD</sequence>
<dbReference type="SUPFAM" id="SSF88659">
    <property type="entry name" value="Sigma3 and sigma4 domains of RNA polymerase sigma factors"/>
    <property type="match status" value="1"/>
</dbReference>
<evidence type="ECO:0008006" key="3">
    <source>
        <dbReference type="Google" id="ProtNLM"/>
    </source>
</evidence>